<dbReference type="AlphaFoldDB" id="A0A5B2VK91"/>
<evidence type="ECO:0000313" key="2">
    <source>
        <dbReference type="Proteomes" id="UP000324611"/>
    </source>
</evidence>
<reference evidence="1 2" key="1">
    <citation type="submission" date="2019-09" db="EMBL/GenBank/DDBJ databases">
        <title>Chitinophaga ginsengihumi sp. nov., isolated from soil of ginseng rhizosphere.</title>
        <authorList>
            <person name="Lee J."/>
        </authorList>
    </citation>
    <scope>NUCLEOTIDE SEQUENCE [LARGE SCALE GENOMIC DNA]</scope>
    <source>
        <strain evidence="1 2">BN140078</strain>
    </source>
</reference>
<organism evidence="1 2">
    <name type="scientific">Chitinophaga agrisoli</name>
    <dbReference type="NCBI Taxonomy" id="2607653"/>
    <lineage>
        <taxon>Bacteria</taxon>
        <taxon>Pseudomonadati</taxon>
        <taxon>Bacteroidota</taxon>
        <taxon>Chitinophagia</taxon>
        <taxon>Chitinophagales</taxon>
        <taxon>Chitinophagaceae</taxon>
        <taxon>Chitinophaga</taxon>
    </lineage>
</organism>
<keyword evidence="2" id="KW-1185">Reference proteome</keyword>
<gene>
    <name evidence="1" type="ORF">F0L74_24700</name>
</gene>
<dbReference type="NCBIfam" id="NF038153">
    <property type="entry name" value="lant_leader_L1a"/>
    <property type="match status" value="1"/>
</dbReference>
<comment type="caution">
    <text evidence="1">The sequence shown here is derived from an EMBL/GenBank/DDBJ whole genome shotgun (WGS) entry which is preliminary data.</text>
</comment>
<evidence type="ECO:0008006" key="3">
    <source>
        <dbReference type="Google" id="ProtNLM"/>
    </source>
</evidence>
<dbReference type="EMBL" id="VUOC01000004">
    <property type="protein sequence ID" value="KAA2239405.1"/>
    <property type="molecule type" value="Genomic_DNA"/>
</dbReference>
<dbReference type="Proteomes" id="UP000324611">
    <property type="component" value="Unassembled WGS sequence"/>
</dbReference>
<dbReference type="InterPro" id="IPR058238">
    <property type="entry name" value="Lant_leader_dom"/>
</dbReference>
<name>A0A5B2VK91_9BACT</name>
<reference evidence="1 2" key="2">
    <citation type="submission" date="2019-09" db="EMBL/GenBank/DDBJ databases">
        <authorList>
            <person name="Jin C."/>
        </authorList>
    </citation>
    <scope>NUCLEOTIDE SEQUENCE [LARGE SCALE GENOMIC DNA]</scope>
    <source>
        <strain evidence="1 2">BN140078</strain>
    </source>
</reference>
<accession>A0A5B2VK91</accession>
<dbReference type="RefSeq" id="WP_149840584.1">
    <property type="nucleotide sequence ID" value="NZ_VUOC01000004.1"/>
</dbReference>
<sequence length="77" mass="8344">MKKVKLNVEKLQLNKEKITSLQNIEMNQLQGGYFSDGCTDGCSPLGSIWNCTQADCSANCSQTFCPLSNTGHPGTLC</sequence>
<protein>
    <recommendedName>
        <fullName evidence="3">Natural product</fullName>
    </recommendedName>
</protein>
<proteinExistence type="predicted"/>
<evidence type="ECO:0000313" key="1">
    <source>
        <dbReference type="EMBL" id="KAA2239405.1"/>
    </source>
</evidence>